<name>A0A2V1A8G6_9ASCO</name>
<dbReference type="RefSeq" id="XP_025335617.1">
    <property type="nucleotide sequence ID" value="XM_025481317.1"/>
</dbReference>
<dbReference type="GeneID" id="37002824"/>
<dbReference type="PANTHER" id="PTHR13120">
    <property type="entry name" value="PHD FINGER-LIKE DOMAIN-CONTAINING PROTEIN 5A"/>
    <property type="match status" value="1"/>
</dbReference>
<organism evidence="2 3">
    <name type="scientific">Candidozyma duobushaemuli</name>
    <dbReference type="NCBI Taxonomy" id="1231522"/>
    <lineage>
        <taxon>Eukaryota</taxon>
        <taxon>Fungi</taxon>
        <taxon>Dikarya</taxon>
        <taxon>Ascomycota</taxon>
        <taxon>Saccharomycotina</taxon>
        <taxon>Pichiomycetes</taxon>
        <taxon>Metschnikowiaceae</taxon>
        <taxon>Candidozyma</taxon>
    </lineage>
</organism>
<reference evidence="2 3" key="1">
    <citation type="submission" date="2017-12" db="EMBL/GenBank/DDBJ databases">
        <title>Genome Sequence of the Amphotericin B-resistant Candida duobushaemulonii strain, B09383.</title>
        <authorList>
            <person name="Chow N.A."/>
            <person name="Gade L."/>
            <person name="Batra D."/>
            <person name="Rowe L.A."/>
            <person name="Loparev V.N."/>
            <person name="Litvintseva A.P."/>
        </authorList>
    </citation>
    <scope>NUCLEOTIDE SEQUENCE [LARGE SCALE GENOMIC DNA]</scope>
    <source>
        <strain evidence="2 3">B09383</strain>
    </source>
</reference>
<dbReference type="Pfam" id="PF03660">
    <property type="entry name" value="PHF5"/>
    <property type="match status" value="1"/>
</dbReference>
<dbReference type="Proteomes" id="UP000244406">
    <property type="component" value="Unassembled WGS sequence"/>
</dbReference>
<evidence type="ECO:0000313" key="3">
    <source>
        <dbReference type="Proteomes" id="UP000244406"/>
    </source>
</evidence>
<accession>A0A2V1A8G6</accession>
<sequence length="116" mass="12785">MSRHQFDLVQCMKQPGTHIGLLCLSCDGRCPICDSMVKPKAKVRVCDSCHSGNAGERCILCGHHLGENAESGTPAYYCYECVVQEKHREGCPRITNVGSSKADMVFNKRPNRGLIT</sequence>
<gene>
    <name evidence="2" type="ORF">CXQ87_002824</name>
</gene>
<evidence type="ECO:0000313" key="2">
    <source>
        <dbReference type="EMBL" id="PVH14677.1"/>
    </source>
</evidence>
<comment type="caution">
    <text evidence="2">The sequence shown here is derived from an EMBL/GenBank/DDBJ whole genome shotgun (WGS) entry which is preliminary data.</text>
</comment>
<proteinExistence type="inferred from homology"/>
<keyword evidence="3" id="KW-1185">Reference proteome</keyword>
<comment type="similarity">
    <text evidence="1">Belongs to the PHF5 family.</text>
</comment>
<evidence type="ECO:0008006" key="4">
    <source>
        <dbReference type="Google" id="ProtNLM"/>
    </source>
</evidence>
<dbReference type="InterPro" id="IPR005345">
    <property type="entry name" value="PHF5"/>
</dbReference>
<dbReference type="EMBL" id="PKFP01000001">
    <property type="protein sequence ID" value="PVH14677.1"/>
    <property type="molecule type" value="Genomic_DNA"/>
</dbReference>
<dbReference type="AlphaFoldDB" id="A0A2V1A8G6"/>
<dbReference type="GO" id="GO:0000398">
    <property type="term" value="P:mRNA splicing, via spliceosome"/>
    <property type="evidence" value="ECO:0007669"/>
    <property type="project" value="InterPro"/>
</dbReference>
<protein>
    <recommendedName>
        <fullName evidence="4">PHD finger-like domain-containing protein 5A</fullName>
    </recommendedName>
</protein>
<dbReference type="VEuPathDB" id="FungiDB:CXQ87_002824"/>
<dbReference type="PIRSF" id="PIRSF016468">
    <property type="entry name" value="PHF5"/>
    <property type="match status" value="1"/>
</dbReference>
<evidence type="ECO:0000256" key="1">
    <source>
        <dbReference type="ARBA" id="ARBA00008626"/>
    </source>
</evidence>